<keyword evidence="2 7" id="KW-0732">Signal</keyword>
<dbReference type="PROSITE" id="PS51257">
    <property type="entry name" value="PROKAR_LIPOPROTEIN"/>
    <property type="match status" value="1"/>
</dbReference>
<evidence type="ECO:0000256" key="1">
    <source>
        <dbReference type="ARBA" id="ARBA00004193"/>
    </source>
</evidence>
<keyword evidence="4" id="KW-0564">Palmitate</keyword>
<protein>
    <submittedName>
        <fullName evidence="8">Variable surface lipoprotein</fullName>
    </submittedName>
</protein>
<evidence type="ECO:0000256" key="7">
    <source>
        <dbReference type="SAM" id="SignalP"/>
    </source>
</evidence>
<feature type="region of interest" description="Disordered" evidence="6">
    <location>
        <begin position="110"/>
        <end position="140"/>
    </location>
</feature>
<name>A0A6M4J931_9MOLU</name>
<gene>
    <name evidence="8" type="ORF">HLA87_01735</name>
</gene>
<evidence type="ECO:0000256" key="3">
    <source>
        <dbReference type="ARBA" id="ARBA00022737"/>
    </source>
</evidence>
<evidence type="ECO:0000313" key="8">
    <source>
        <dbReference type="EMBL" id="QJR43504.1"/>
    </source>
</evidence>
<sequence>MKKKKLGFLTLASTSLTAIPVIAASCNNKKDEKKNYDQLLKLTIDSEIKKTKEAKDVLKTDISISEIKDVKIEIKSLVPSNKIKTKLIITLTVTEKDGKSLEVIKELDGFKEPSSTKTPETPGTNADTPGTNTETPANNKKNVANENFVNAVHITKSAKSSEFFNNIQENATIYYDFGTNSFFDKEYVKGDNEANKNRVELFHLEDFVPAFGVNVVHPTEADKNINKVTLVKDGNNYSLKFKFGQYDAKTKKTTIFDEVYTTKAEAFEFRTKAELDTKIDTLTLSYPDVDNVFDNQATQDKVKLSDENEKMVIKSFDILKGQGKVKVSFVITTQIGAETLESKIKEVTIEGFKVDNFESQLVGVTLNYPDKQNVTIENIDVTKFTLSKDDAPFELTENATATYKKVENSENKYKGTISVEATFAKNEQNVVKTYEISGFKTEAFNLQTYVDSFKSVTLDPSINKSETSTNSITKDSFSLGEFDKKAVNVEITNGKINEANTSEYILTLTFTDLVNEGVELLTKEFTITGFKAGEEIKHYSNEKVAEFAKAQKLFIVDPVKIEENLENFEKAIKSKKPLIKVKNNKITYADSTITGDVIGLSLNPDLGVISLTHGGKNNGTYVKPYPRVKNNGGIRIIKDESGTFKLQFNLILDDHATVDDVVYEQILFNINK</sequence>
<dbReference type="GO" id="GO:0005886">
    <property type="term" value="C:plasma membrane"/>
    <property type="evidence" value="ECO:0007669"/>
    <property type="project" value="UniProtKB-SubCell"/>
</dbReference>
<keyword evidence="3" id="KW-0677">Repeat</keyword>
<evidence type="ECO:0000256" key="4">
    <source>
        <dbReference type="ARBA" id="ARBA00023139"/>
    </source>
</evidence>
<proteinExistence type="predicted"/>
<comment type="subcellular location">
    <subcellularLocation>
        <location evidence="1">Cell membrane</location>
        <topology evidence="1">Lipid-anchor</topology>
    </subcellularLocation>
</comment>
<keyword evidence="9" id="KW-1185">Reference proteome</keyword>
<evidence type="ECO:0000256" key="5">
    <source>
        <dbReference type="ARBA" id="ARBA00023288"/>
    </source>
</evidence>
<evidence type="ECO:0000313" key="9">
    <source>
        <dbReference type="Proteomes" id="UP000500686"/>
    </source>
</evidence>
<feature type="compositionally biased region" description="Polar residues" evidence="6">
    <location>
        <begin position="113"/>
        <end position="140"/>
    </location>
</feature>
<accession>A0A6M4J931</accession>
<dbReference type="AlphaFoldDB" id="A0A6M4J931"/>
<organism evidence="8 9">
    <name type="scientific">Mycoplasma miroungigenitalium</name>
    <dbReference type="NCBI Taxonomy" id="754515"/>
    <lineage>
        <taxon>Bacteria</taxon>
        <taxon>Bacillati</taxon>
        <taxon>Mycoplasmatota</taxon>
        <taxon>Mollicutes</taxon>
        <taxon>Mycoplasmataceae</taxon>
        <taxon>Mycoplasma</taxon>
    </lineage>
</organism>
<dbReference type="Proteomes" id="UP000500686">
    <property type="component" value="Chromosome"/>
</dbReference>
<evidence type="ECO:0000256" key="6">
    <source>
        <dbReference type="SAM" id="MobiDB-lite"/>
    </source>
</evidence>
<keyword evidence="5 8" id="KW-0449">Lipoprotein</keyword>
<dbReference type="RefSeq" id="WP_171111317.1">
    <property type="nucleotide sequence ID" value="NZ_CP053096.1"/>
</dbReference>
<evidence type="ECO:0000256" key="2">
    <source>
        <dbReference type="ARBA" id="ARBA00022729"/>
    </source>
</evidence>
<feature type="signal peptide" evidence="7">
    <location>
        <begin position="1"/>
        <end position="23"/>
    </location>
</feature>
<dbReference type="EMBL" id="CP053096">
    <property type="protein sequence ID" value="QJR43504.1"/>
    <property type="molecule type" value="Genomic_DNA"/>
</dbReference>
<reference evidence="8 9" key="1">
    <citation type="submission" date="2020-05" db="EMBL/GenBank/DDBJ databases">
        <title>Novel Mycoplasma species detected in Mirounga angustirostris (northern elephant seal) from the USA.</title>
        <authorList>
            <person name="Volokhov D.V."/>
        </authorList>
    </citation>
    <scope>NUCLEOTIDE SEQUENCE [LARGE SCALE GENOMIC DNA]</scope>
    <source>
        <strain evidence="8 9">Mirounga ES2806-GEN</strain>
    </source>
</reference>
<dbReference type="KEGG" id="mmir:HLA87_01735"/>
<dbReference type="NCBIfam" id="NF033817">
    <property type="entry name" value="Mplas_variab_LP"/>
    <property type="match status" value="1"/>
</dbReference>
<dbReference type="InterPro" id="IPR049890">
    <property type="entry name" value="VlpA-F-like_signal"/>
</dbReference>
<feature type="chain" id="PRO_5026667876" evidence="7">
    <location>
        <begin position="24"/>
        <end position="672"/>
    </location>
</feature>